<keyword evidence="14" id="KW-1185">Reference proteome</keyword>
<dbReference type="EMBL" id="UGJE01000002">
    <property type="protein sequence ID" value="STQ86684.1"/>
    <property type="molecule type" value="Genomic_DNA"/>
</dbReference>
<sequence length="230" mass="26229">MFDLAYFFSTFSLLVPSLPITLLITVVSFFAGSVIGLFMALARIYRIFIVNNIVIVYVSFFRATPLLVQLLMFYYGIPIFLRDFDIQIDISSIDAIYYALIVFSLYASAYLCEIFRSAILAIDKGQLEAAYSIGMSECQVLRRIILPQAIMITLPNLLNFFILQLKNTSLCSVITVPELMGIADIESGRSSKFLEVYCMAALLYWGMCVVLETLFFRLEKIAERYKKSYL</sequence>
<accession>A0A099TYY2</accession>
<evidence type="ECO:0000256" key="7">
    <source>
        <dbReference type="ARBA" id="ARBA00022989"/>
    </source>
</evidence>
<feature type="transmembrane region" description="Helical" evidence="9">
    <location>
        <begin position="194"/>
        <end position="216"/>
    </location>
</feature>
<protein>
    <submittedName>
        <fullName evidence="12">Amino acid ABC transporter permease</fullName>
    </submittedName>
    <submittedName>
        <fullName evidence="11">Amino-acid ABC transporter permease protein</fullName>
    </submittedName>
</protein>
<dbReference type="Proteomes" id="UP000029922">
    <property type="component" value="Unassembled WGS sequence"/>
</dbReference>
<comment type="subcellular location">
    <subcellularLocation>
        <location evidence="1">Cell inner membrane</location>
        <topology evidence="1">Multi-pass membrane protein</topology>
    </subcellularLocation>
    <subcellularLocation>
        <location evidence="9">Cell membrane</location>
        <topology evidence="9">Multi-pass membrane protein</topology>
    </subcellularLocation>
</comment>
<keyword evidence="8 9" id="KW-0472">Membrane</keyword>
<dbReference type="InterPro" id="IPR010065">
    <property type="entry name" value="AA_ABC_transptr_permease_3TM"/>
</dbReference>
<keyword evidence="6" id="KW-0029">Amino-acid transport</keyword>
<dbReference type="Gene3D" id="1.10.3720.10">
    <property type="entry name" value="MetI-like"/>
    <property type="match status" value="1"/>
</dbReference>
<dbReference type="AlphaFoldDB" id="A0A099TYY2"/>
<evidence type="ECO:0000313" key="14">
    <source>
        <dbReference type="Proteomes" id="UP000255139"/>
    </source>
</evidence>
<feature type="domain" description="ABC transmembrane type-1" evidence="10">
    <location>
        <begin position="18"/>
        <end position="215"/>
    </location>
</feature>
<dbReference type="GO" id="GO:0006865">
    <property type="term" value="P:amino acid transport"/>
    <property type="evidence" value="ECO:0007669"/>
    <property type="project" value="UniProtKB-KW"/>
</dbReference>
<gene>
    <name evidence="11" type="primary">tcyL</name>
    <name evidence="12" type="ORF">LS73_003135</name>
    <name evidence="11" type="ORF">NCTC12714_01495</name>
</gene>
<keyword evidence="7 9" id="KW-1133">Transmembrane helix</keyword>
<feature type="transmembrane region" description="Helical" evidence="9">
    <location>
        <begin position="54"/>
        <end position="75"/>
    </location>
</feature>
<evidence type="ECO:0000256" key="9">
    <source>
        <dbReference type="RuleBase" id="RU363032"/>
    </source>
</evidence>
<dbReference type="RefSeq" id="WP_034556873.1">
    <property type="nucleotide sequence ID" value="NZ_FZML01000019.1"/>
</dbReference>
<evidence type="ECO:0000313" key="12">
    <source>
        <dbReference type="EMBL" id="TLE00909.1"/>
    </source>
</evidence>
<evidence type="ECO:0000256" key="6">
    <source>
        <dbReference type="ARBA" id="ARBA00022970"/>
    </source>
</evidence>
<keyword evidence="5 9" id="KW-0812">Transmembrane</keyword>
<dbReference type="GO" id="GO:0022857">
    <property type="term" value="F:transmembrane transporter activity"/>
    <property type="evidence" value="ECO:0007669"/>
    <property type="project" value="InterPro"/>
</dbReference>
<dbReference type="SUPFAM" id="SSF161098">
    <property type="entry name" value="MetI-like"/>
    <property type="match status" value="1"/>
</dbReference>
<dbReference type="InterPro" id="IPR043429">
    <property type="entry name" value="ArtM/GltK/GlnP/TcyL/YhdX-like"/>
</dbReference>
<dbReference type="CDD" id="cd06261">
    <property type="entry name" value="TM_PBP2"/>
    <property type="match status" value="1"/>
</dbReference>
<dbReference type="NCBIfam" id="TIGR01726">
    <property type="entry name" value="HEQRo_perm_3TM"/>
    <property type="match status" value="1"/>
</dbReference>
<proteinExistence type="inferred from homology"/>
<evidence type="ECO:0000259" key="10">
    <source>
        <dbReference type="PROSITE" id="PS50928"/>
    </source>
</evidence>
<dbReference type="Pfam" id="PF00528">
    <property type="entry name" value="BPD_transp_1"/>
    <property type="match status" value="1"/>
</dbReference>
<feature type="transmembrane region" description="Helical" evidence="9">
    <location>
        <begin position="144"/>
        <end position="163"/>
    </location>
</feature>
<reference evidence="11 14" key="2">
    <citation type="submission" date="2018-06" db="EMBL/GenBank/DDBJ databases">
        <authorList>
            <consortium name="Pathogen Informatics"/>
            <person name="Doyle S."/>
        </authorList>
    </citation>
    <scope>NUCLEOTIDE SEQUENCE [LARGE SCALE GENOMIC DNA]</scope>
    <source>
        <strain evidence="11 14">NCTC12714</strain>
    </source>
</reference>
<dbReference type="OrthoDB" id="5470298at2"/>
<reference evidence="12 13" key="1">
    <citation type="journal article" date="2014" name="Genome Announc.">
        <title>Draft genome sequences of eight enterohepatic helicobacter species isolated from both laboratory and wild rodents.</title>
        <authorList>
            <person name="Sheh A."/>
            <person name="Shen Z."/>
            <person name="Fox J.G."/>
        </authorList>
    </citation>
    <scope>NUCLEOTIDE SEQUENCE [LARGE SCALE GENOMIC DNA]</scope>
    <source>
        <strain evidence="12 13">ST1</strain>
    </source>
</reference>
<evidence type="ECO:0000256" key="4">
    <source>
        <dbReference type="ARBA" id="ARBA00022475"/>
    </source>
</evidence>
<name>A0A099TYY2_9HELI</name>
<evidence type="ECO:0000313" key="11">
    <source>
        <dbReference type="EMBL" id="STQ86684.1"/>
    </source>
</evidence>
<dbReference type="Proteomes" id="UP000255139">
    <property type="component" value="Unassembled WGS sequence"/>
</dbReference>
<evidence type="ECO:0000313" key="13">
    <source>
        <dbReference type="Proteomes" id="UP000029922"/>
    </source>
</evidence>
<dbReference type="InterPro" id="IPR035906">
    <property type="entry name" value="MetI-like_sf"/>
</dbReference>
<dbReference type="STRING" id="216.LS73_01370"/>
<dbReference type="PANTHER" id="PTHR30614:SF0">
    <property type="entry name" value="L-CYSTINE TRANSPORT SYSTEM PERMEASE PROTEIN TCYL"/>
    <property type="match status" value="1"/>
</dbReference>
<evidence type="ECO:0000256" key="5">
    <source>
        <dbReference type="ARBA" id="ARBA00022692"/>
    </source>
</evidence>
<organism evidence="11 14">
    <name type="scientific">Helicobacter muridarum</name>
    <dbReference type="NCBI Taxonomy" id="216"/>
    <lineage>
        <taxon>Bacteria</taxon>
        <taxon>Pseudomonadati</taxon>
        <taxon>Campylobacterota</taxon>
        <taxon>Epsilonproteobacteria</taxon>
        <taxon>Campylobacterales</taxon>
        <taxon>Helicobacteraceae</taxon>
        <taxon>Helicobacter</taxon>
    </lineage>
</organism>
<evidence type="ECO:0000256" key="8">
    <source>
        <dbReference type="ARBA" id="ARBA00023136"/>
    </source>
</evidence>
<feature type="transmembrane region" description="Helical" evidence="9">
    <location>
        <begin position="20"/>
        <end position="42"/>
    </location>
</feature>
<keyword evidence="3 9" id="KW-0813">Transport</keyword>
<evidence type="ECO:0000256" key="3">
    <source>
        <dbReference type="ARBA" id="ARBA00022448"/>
    </source>
</evidence>
<feature type="transmembrane region" description="Helical" evidence="9">
    <location>
        <begin position="95"/>
        <end position="115"/>
    </location>
</feature>
<keyword evidence="4" id="KW-1003">Cell membrane</keyword>
<dbReference type="PANTHER" id="PTHR30614">
    <property type="entry name" value="MEMBRANE COMPONENT OF AMINO ACID ABC TRANSPORTER"/>
    <property type="match status" value="1"/>
</dbReference>
<dbReference type="PROSITE" id="PS50928">
    <property type="entry name" value="ABC_TM1"/>
    <property type="match status" value="1"/>
</dbReference>
<evidence type="ECO:0000256" key="2">
    <source>
        <dbReference type="ARBA" id="ARBA00010072"/>
    </source>
</evidence>
<evidence type="ECO:0000256" key="1">
    <source>
        <dbReference type="ARBA" id="ARBA00004429"/>
    </source>
</evidence>
<dbReference type="EMBL" id="JRPD02000004">
    <property type="protein sequence ID" value="TLE00909.1"/>
    <property type="molecule type" value="Genomic_DNA"/>
</dbReference>
<dbReference type="InterPro" id="IPR000515">
    <property type="entry name" value="MetI-like"/>
</dbReference>
<comment type="similarity">
    <text evidence="2">Belongs to the binding-protein-dependent transport system permease family. HisMQ subfamily.</text>
</comment>
<dbReference type="GO" id="GO:0043190">
    <property type="term" value="C:ATP-binding cassette (ABC) transporter complex"/>
    <property type="evidence" value="ECO:0007669"/>
    <property type="project" value="InterPro"/>
</dbReference>